<dbReference type="RefSeq" id="WP_230753126.1">
    <property type="nucleotide sequence ID" value="NZ_JAINWA010000001.1"/>
</dbReference>
<feature type="signal peptide" evidence="1">
    <location>
        <begin position="1"/>
        <end position="30"/>
    </location>
</feature>
<keyword evidence="1" id="KW-0732">Signal</keyword>
<evidence type="ECO:0000259" key="2">
    <source>
        <dbReference type="Pfam" id="PF17131"/>
    </source>
</evidence>
<proteinExistence type="predicted"/>
<sequence length="269" mass="30251">MKRSIQSTRRTALALVAATLASLSAVYAQGAEPSKTADEIMTDVFNRPQPESITSELSMVLTDSRGRERTRRLKQISATYSGVDKKIMEFAEPADVRGTSFMNWSYGDGSRSDDQWIYLPALKRVRRISSDGKGDSFMGSDFSYDDLAERHPQKDSHAIIGTENIDGESCWIIESVSRDSGESYSKTISWISKQRLMGLKREYYDTSGKLLKVLTVKETREVAGYLMITHTEMRNVQKNHRTEMKFGSITADSAIPEDSFTERTLARGL</sequence>
<evidence type="ECO:0000256" key="1">
    <source>
        <dbReference type="SAM" id="SignalP"/>
    </source>
</evidence>
<comment type="caution">
    <text evidence="3">The sequence shown here is derived from an EMBL/GenBank/DDBJ whole genome shotgun (WGS) entry which is preliminary data.</text>
</comment>
<dbReference type="AlphaFoldDB" id="A0AAE3JK93"/>
<organism evidence="3 4">
    <name type="scientific">Teretinema zuelzerae</name>
    <dbReference type="NCBI Taxonomy" id="156"/>
    <lineage>
        <taxon>Bacteria</taxon>
        <taxon>Pseudomonadati</taxon>
        <taxon>Spirochaetota</taxon>
        <taxon>Spirochaetia</taxon>
        <taxon>Spirochaetales</taxon>
        <taxon>Treponemataceae</taxon>
        <taxon>Teretinema</taxon>
    </lineage>
</organism>
<dbReference type="Pfam" id="PF17131">
    <property type="entry name" value="LolA_like"/>
    <property type="match status" value="1"/>
</dbReference>
<gene>
    <name evidence="3" type="ORF">K7J14_03405</name>
</gene>
<name>A0AAE3JK93_9SPIR</name>
<keyword evidence="3" id="KW-0449">Lipoprotein</keyword>
<keyword evidence="4" id="KW-1185">Reference proteome</keyword>
<dbReference type="InterPro" id="IPR033399">
    <property type="entry name" value="TP_0789-like"/>
</dbReference>
<accession>A0AAE3JK93</accession>
<dbReference type="CDD" id="cd16329">
    <property type="entry name" value="LolA_like"/>
    <property type="match status" value="1"/>
</dbReference>
<dbReference type="EMBL" id="JAINWA010000001">
    <property type="protein sequence ID" value="MCD1653744.1"/>
    <property type="molecule type" value="Genomic_DNA"/>
</dbReference>
<dbReference type="Proteomes" id="UP001198163">
    <property type="component" value="Unassembled WGS sequence"/>
</dbReference>
<evidence type="ECO:0000313" key="3">
    <source>
        <dbReference type="EMBL" id="MCD1653744.1"/>
    </source>
</evidence>
<feature type="chain" id="PRO_5042226631" evidence="1">
    <location>
        <begin position="31"/>
        <end position="269"/>
    </location>
</feature>
<evidence type="ECO:0000313" key="4">
    <source>
        <dbReference type="Proteomes" id="UP001198163"/>
    </source>
</evidence>
<dbReference type="Gene3D" id="2.50.20.10">
    <property type="entry name" value="Lipoprotein localisation LolA/LolB/LppX"/>
    <property type="match status" value="1"/>
</dbReference>
<reference evidence="3" key="1">
    <citation type="submission" date="2021-08" db="EMBL/GenBank/DDBJ databases">
        <title>Comparative analyses of Brucepasteria parasyntrophica and Teretinema zuelzerae.</title>
        <authorList>
            <person name="Song Y."/>
            <person name="Brune A."/>
        </authorList>
    </citation>
    <scope>NUCLEOTIDE SEQUENCE</scope>
    <source>
        <strain evidence="3">DSM 1903</strain>
    </source>
</reference>
<feature type="domain" description="Uncharacterized protein TP-0789" evidence="2">
    <location>
        <begin position="83"/>
        <end position="267"/>
    </location>
</feature>
<protein>
    <submittedName>
        <fullName evidence="3">Outer membrane lipoprotein-sorting protein</fullName>
    </submittedName>
</protein>